<feature type="domain" description="C2H2-type" evidence="11">
    <location>
        <begin position="808"/>
        <end position="835"/>
    </location>
</feature>
<feature type="domain" description="C2H2-type" evidence="11">
    <location>
        <begin position="779"/>
        <end position="806"/>
    </location>
</feature>
<accession>A0AAV7J623</accession>
<dbReference type="GO" id="GO:0008757">
    <property type="term" value="F:S-adenosylmethionine-dependent methyltransferase activity"/>
    <property type="evidence" value="ECO:0007669"/>
    <property type="project" value="UniProtKB-ARBA"/>
</dbReference>
<keyword evidence="2" id="KW-0479">Metal-binding</keyword>
<dbReference type="GO" id="GO:0008170">
    <property type="term" value="F:N-methyltransferase activity"/>
    <property type="evidence" value="ECO:0007669"/>
    <property type="project" value="UniProtKB-ARBA"/>
</dbReference>
<keyword evidence="7" id="KW-0804">Transcription</keyword>
<dbReference type="Pfam" id="PF21549">
    <property type="entry name" value="PRDM2_PR"/>
    <property type="match status" value="1"/>
</dbReference>
<organism evidence="12 13">
    <name type="scientific">Cotesia glomerata</name>
    <name type="common">Lepidopteran parasitic wasp</name>
    <name type="synonym">Apanteles glomeratus</name>
    <dbReference type="NCBI Taxonomy" id="32391"/>
    <lineage>
        <taxon>Eukaryota</taxon>
        <taxon>Metazoa</taxon>
        <taxon>Ecdysozoa</taxon>
        <taxon>Arthropoda</taxon>
        <taxon>Hexapoda</taxon>
        <taxon>Insecta</taxon>
        <taxon>Pterygota</taxon>
        <taxon>Neoptera</taxon>
        <taxon>Endopterygota</taxon>
        <taxon>Hymenoptera</taxon>
        <taxon>Apocrita</taxon>
        <taxon>Ichneumonoidea</taxon>
        <taxon>Braconidae</taxon>
        <taxon>Microgastrinae</taxon>
        <taxon>Cotesia</taxon>
    </lineage>
</organism>
<comment type="subcellular location">
    <subcellularLocation>
        <location evidence="1">Nucleus</location>
    </subcellularLocation>
</comment>
<dbReference type="InterPro" id="IPR050636">
    <property type="entry name" value="C2H2-ZF_domain-containing"/>
</dbReference>
<sequence length="1130" mass="128110">MDPRGPQRAGAPVNPTTITSTIADVDKSLLDTVVDDNWHGIGSTVKNNNRLLFLTVEYVDDNQSRDYSKIFSPYEQVSFYSPRAPSPLSDFEHSQVSPLDPNMSSTARYSPTPVPQLPSLSFPNSVVVLPDPPSPLIIPSDGHARTNINNYISSHNNTIQNVVQSADNTTMDFVNTDVHEETLVTSVNGELILMRGPNVELESTSSSSSSRSADTAAAGPLMLAEIPETEFTLTRDFLVMHDVDQLNVVNSLASQSGGIKEEQIIIGDHMIGEHQTKLLEFNNDDPVIPQEQVIGKILKNNIESAKIIPSVPASGKIILRKNKKQIRNKTASDYEECISPACLKSGECTCRNVRTISDQPVPSRAVATLPGSYLAINKLPSTPGIGEPIGYCNYGVFAKRNIRQRTQFGPIEGVLYPYNGQSFKNDQLPLLYETNDGHLLKVDVSDENTSNWMRFVRPALTYDEQNLVICQQSDGIFFLTTRNILSKEELKAGPSSQYASRRGLTILESDSSLKDKEIPHDDNNINEWQFSNCEEPFKPVEKFESLDIQYNENGADIKPDSEQNKSNSPTNNKKLLKVVDGQTVLYSCPQCTKVFPRSYSLKRHMHMHLSSKTPQKYECSTCGENFLHPYNRSRHMKIFHNDETREKENTCESSSEYKCKSCNLTFKKLSLLNIHKLIHEQDANKDDGSSTSSLSSACPQCEVTFNAWHDLINHVSSKHGRVKLPKVANTSKVNKNNNNNNNQVTPPIYKCTKCYKRFATRVRLQQHFLVHGAEDQKPLPCNICCKRFMNNSALSCHLKTHRQDKQLFECPMCRKLFNQVLMLKEHIETHRGEDGIFSCPHCPRTFTKYSVIRKHIKAHHCERKHKCQVCSKSFPTIDKLRMHLLRHSDHREFHCANCGKQFKRKDKLKEHMTRMHNAQKIKRDQLTTQMGFKRRGMLVNHLAKRHPDVSPDSIPELNLPILRQTRDYYCQYCDKVYKSSSKRKAHIMKNHPGADSGLHNSTFSQAVGSVSTVPQSCQWCHKQYASKAKLLQHQRKKHAALLNPADKIPRPRNRSSSQQNNSSTLDDNNFIMSDYIQGYDTDVDFIKPKMLKMSEDTDFIDNEDDDDGDDGDNHNLELAGEQFIRICDIR</sequence>
<evidence type="ECO:0000256" key="2">
    <source>
        <dbReference type="ARBA" id="ARBA00022723"/>
    </source>
</evidence>
<feature type="domain" description="C2H2-type" evidence="11">
    <location>
        <begin position="617"/>
        <end position="645"/>
    </location>
</feature>
<feature type="domain" description="C2H2-type" evidence="11">
    <location>
        <begin position="968"/>
        <end position="996"/>
    </location>
</feature>
<dbReference type="InterPro" id="IPR001214">
    <property type="entry name" value="SET_dom"/>
</dbReference>
<dbReference type="PANTHER" id="PTHR47772:SF13">
    <property type="entry name" value="GASTRULA ZINC FINGER PROTEIN XLCGF49.1-LIKE-RELATED"/>
    <property type="match status" value="1"/>
</dbReference>
<evidence type="ECO:0000256" key="10">
    <source>
        <dbReference type="SAM" id="MobiDB-lite"/>
    </source>
</evidence>
<keyword evidence="13" id="KW-1185">Reference proteome</keyword>
<feature type="domain" description="C2H2-type" evidence="11">
    <location>
        <begin position="865"/>
        <end position="892"/>
    </location>
</feature>
<feature type="compositionally biased region" description="Low complexity" evidence="10">
    <location>
        <begin position="1054"/>
        <end position="1063"/>
    </location>
</feature>
<gene>
    <name evidence="12" type="ORF">KQX54_010556</name>
</gene>
<dbReference type="Pfam" id="PF00096">
    <property type="entry name" value="zf-C2H2"/>
    <property type="match status" value="3"/>
</dbReference>
<dbReference type="AlphaFoldDB" id="A0AAV7J623"/>
<evidence type="ECO:0000256" key="9">
    <source>
        <dbReference type="PROSITE-ProRule" id="PRU00042"/>
    </source>
</evidence>
<keyword evidence="3" id="KW-0677">Repeat</keyword>
<comment type="caution">
    <text evidence="12">The sequence shown here is derived from an EMBL/GenBank/DDBJ whole genome shotgun (WGS) entry which is preliminary data.</text>
</comment>
<keyword evidence="8" id="KW-0539">Nucleus</keyword>
<evidence type="ECO:0000313" key="13">
    <source>
        <dbReference type="Proteomes" id="UP000826195"/>
    </source>
</evidence>
<feature type="domain" description="C2H2-type" evidence="11">
    <location>
        <begin position="586"/>
        <end position="613"/>
    </location>
</feature>
<dbReference type="SMART" id="SM00355">
    <property type="entry name" value="ZnF_C2H2"/>
    <property type="match status" value="12"/>
</dbReference>
<dbReference type="Gene3D" id="3.30.160.60">
    <property type="entry name" value="Classic Zinc Finger"/>
    <property type="match status" value="6"/>
</dbReference>
<keyword evidence="6" id="KW-0805">Transcription regulation</keyword>
<feature type="compositionally biased region" description="Polar residues" evidence="10">
    <location>
        <begin position="94"/>
        <end position="109"/>
    </location>
</feature>
<feature type="domain" description="C2H2-type" evidence="11">
    <location>
        <begin position="1015"/>
        <end position="1039"/>
    </location>
</feature>
<feature type="domain" description="C2H2-type" evidence="11">
    <location>
        <begin position="749"/>
        <end position="776"/>
    </location>
</feature>
<feature type="region of interest" description="Disordered" evidence="10">
    <location>
        <begin position="553"/>
        <end position="573"/>
    </location>
</feature>
<keyword evidence="5" id="KW-0862">Zinc</keyword>
<evidence type="ECO:0000256" key="7">
    <source>
        <dbReference type="ARBA" id="ARBA00023163"/>
    </source>
</evidence>
<dbReference type="PANTHER" id="PTHR47772">
    <property type="entry name" value="ZINC FINGER PROTEIN 200"/>
    <property type="match status" value="1"/>
</dbReference>
<dbReference type="InterPro" id="IPR013087">
    <property type="entry name" value="Znf_C2H2_type"/>
</dbReference>
<feature type="region of interest" description="Disordered" evidence="10">
    <location>
        <begin position="1041"/>
        <end position="1068"/>
    </location>
</feature>
<dbReference type="Proteomes" id="UP000826195">
    <property type="component" value="Unassembled WGS sequence"/>
</dbReference>
<feature type="domain" description="C2H2-type" evidence="11">
    <location>
        <begin position="893"/>
        <end position="921"/>
    </location>
</feature>
<dbReference type="Pfam" id="PF13912">
    <property type="entry name" value="zf-C2H2_6"/>
    <property type="match status" value="1"/>
</dbReference>
<dbReference type="GO" id="GO:0008270">
    <property type="term" value="F:zinc ion binding"/>
    <property type="evidence" value="ECO:0007669"/>
    <property type="project" value="UniProtKB-KW"/>
</dbReference>
<dbReference type="EMBL" id="JAHXZJ010000001">
    <property type="protein sequence ID" value="KAH0567521.1"/>
    <property type="molecule type" value="Genomic_DNA"/>
</dbReference>
<feature type="compositionally biased region" description="Polar residues" evidence="10">
    <location>
        <begin position="564"/>
        <end position="573"/>
    </location>
</feature>
<dbReference type="InterPro" id="IPR036236">
    <property type="entry name" value="Znf_C2H2_sf"/>
</dbReference>
<feature type="domain" description="C2H2-type" evidence="11">
    <location>
        <begin position="657"/>
        <end position="684"/>
    </location>
</feature>
<evidence type="ECO:0000256" key="4">
    <source>
        <dbReference type="ARBA" id="ARBA00022771"/>
    </source>
</evidence>
<reference evidence="12 13" key="1">
    <citation type="journal article" date="2021" name="J. Hered.">
        <title>A chromosome-level genome assembly of the parasitoid wasp, Cotesia glomerata (Hymenoptera: Braconidae).</title>
        <authorList>
            <person name="Pinto B.J."/>
            <person name="Weis J.J."/>
            <person name="Gamble T."/>
            <person name="Ode P.J."/>
            <person name="Paul R."/>
            <person name="Zaspel J.M."/>
        </authorList>
    </citation>
    <scope>NUCLEOTIDE SEQUENCE [LARGE SCALE GENOMIC DNA]</scope>
    <source>
        <strain evidence="12">CgM1</strain>
    </source>
</reference>
<dbReference type="Pfam" id="PF13894">
    <property type="entry name" value="zf-C2H2_4"/>
    <property type="match status" value="1"/>
</dbReference>
<protein>
    <recommendedName>
        <fullName evidence="11">C2H2-type domain-containing protein</fullName>
    </recommendedName>
</protein>
<evidence type="ECO:0000256" key="6">
    <source>
        <dbReference type="ARBA" id="ARBA00023015"/>
    </source>
</evidence>
<name>A0AAV7J623_COTGL</name>
<dbReference type="PROSITE" id="PS50157">
    <property type="entry name" value="ZINC_FINGER_C2H2_2"/>
    <property type="match status" value="11"/>
</dbReference>
<dbReference type="PROSITE" id="PS00028">
    <property type="entry name" value="ZINC_FINGER_C2H2_1"/>
    <property type="match status" value="12"/>
</dbReference>
<dbReference type="GO" id="GO:0008276">
    <property type="term" value="F:protein methyltransferase activity"/>
    <property type="evidence" value="ECO:0007669"/>
    <property type="project" value="UniProtKB-ARBA"/>
</dbReference>
<dbReference type="SUPFAM" id="SSF57667">
    <property type="entry name" value="beta-beta-alpha zinc fingers"/>
    <property type="match status" value="6"/>
</dbReference>
<keyword evidence="4 9" id="KW-0863">Zinc-finger</keyword>
<evidence type="ECO:0000256" key="5">
    <source>
        <dbReference type="ARBA" id="ARBA00022833"/>
    </source>
</evidence>
<dbReference type="Gene3D" id="2.170.270.10">
    <property type="entry name" value="SET domain"/>
    <property type="match status" value="1"/>
</dbReference>
<dbReference type="InterPro" id="IPR046341">
    <property type="entry name" value="SET_dom_sf"/>
</dbReference>
<feature type="domain" description="C2H2-type" evidence="11">
    <location>
        <begin position="837"/>
        <end position="864"/>
    </location>
</feature>
<evidence type="ECO:0000256" key="8">
    <source>
        <dbReference type="ARBA" id="ARBA00023242"/>
    </source>
</evidence>
<dbReference type="GO" id="GO:0005634">
    <property type="term" value="C:nucleus"/>
    <property type="evidence" value="ECO:0007669"/>
    <property type="project" value="UniProtKB-SubCell"/>
</dbReference>
<feature type="region of interest" description="Disordered" evidence="10">
    <location>
        <begin position="85"/>
        <end position="112"/>
    </location>
</feature>
<evidence type="ECO:0000313" key="12">
    <source>
        <dbReference type="EMBL" id="KAH0567521.1"/>
    </source>
</evidence>
<evidence type="ECO:0000256" key="1">
    <source>
        <dbReference type="ARBA" id="ARBA00004123"/>
    </source>
</evidence>
<evidence type="ECO:0000256" key="3">
    <source>
        <dbReference type="ARBA" id="ARBA00022737"/>
    </source>
</evidence>
<proteinExistence type="predicted"/>
<evidence type="ECO:0000259" key="11">
    <source>
        <dbReference type="PROSITE" id="PS50157"/>
    </source>
</evidence>